<dbReference type="Proteomes" id="UP000183994">
    <property type="component" value="Unassembled WGS sequence"/>
</dbReference>
<sequence>MKITIAKTSGFCMGVRRAVEMVLDTANRVKGPVYTFGPLIHNPQVMHMLAEKGVEVLEDIPEKGEGTVLIRAHGVTPETRGRLEAAGFTVIDATCPRVIKVQRLLDKYQAEGYTPIIVGDADHPEVMGLVGHARGQAYVVRSREEALALPKGEKAVLVAQTTQDQILYLNILEAVRERFNEIKDFNTICDSTARRQEEARGLAHQVEAMVVVGGKSSGNTQRLAQIAAGSGVPTFHVETEKELDVTKFRDMEHVGITAGASTPNWIIRRVHQAVADPGVLGRSGAGLGYSVRRFLIQTNLYLAFSAGCLCFACMLLLGQPPSLNAPIIAASYILLMHISNNFIGRNAARYNDPDRARFYDQHKIPLAALAIFGGAPGFVVAFELGWASFLTLIVITGLGLSYNVPIWPEKLRFFGRYQKMRSIPGSKTIFIAGAWAGVTAVLPVLSHGAPVDIGLILVIFFATAMVLARTSIFDVLDVQIDRMVSYETIATWIGPAKTLKLIRVLLIALAGVLILGGVLSWLPSLAFWLLPCAIFPLLVTNSFAKGKLHPGHRLELLVDTNFVLAGAIAVIWQTLV</sequence>
<feature type="binding site" evidence="5">
    <location>
        <position position="261"/>
    </location>
    <ligand>
        <name>dimethylallyl diphosphate</name>
        <dbReference type="ChEBI" id="CHEBI:57623"/>
    </ligand>
</feature>
<dbReference type="GO" id="GO:0051745">
    <property type="term" value="F:4-hydroxy-3-methylbut-2-enyl diphosphate reductase activity"/>
    <property type="evidence" value="ECO:0007669"/>
    <property type="project" value="UniProtKB-UniRule"/>
</dbReference>
<feature type="transmembrane region" description="Helical" evidence="6">
    <location>
        <begin position="300"/>
        <end position="317"/>
    </location>
</feature>
<evidence type="ECO:0000313" key="7">
    <source>
        <dbReference type="EMBL" id="SHL37716.1"/>
    </source>
</evidence>
<feature type="binding site" evidence="5">
    <location>
        <position position="41"/>
    </location>
    <ligand>
        <name>(2E)-4-hydroxy-3-methylbut-2-enyl diphosphate</name>
        <dbReference type="ChEBI" id="CHEBI:128753"/>
    </ligand>
</feature>
<feature type="binding site" evidence="5">
    <location>
        <position position="261"/>
    </location>
    <ligand>
        <name>isopentenyl diphosphate</name>
        <dbReference type="ChEBI" id="CHEBI:128769"/>
    </ligand>
</feature>
<evidence type="ECO:0000256" key="2">
    <source>
        <dbReference type="ARBA" id="ARBA00022723"/>
    </source>
</evidence>
<keyword evidence="6" id="KW-1133">Transmembrane helix</keyword>
<feature type="transmembrane region" description="Helical" evidence="6">
    <location>
        <begin position="323"/>
        <end position="343"/>
    </location>
</feature>
<keyword evidence="5" id="KW-0560">Oxidoreductase</keyword>
<feature type="binding site" evidence="5">
    <location>
        <position position="95"/>
    </location>
    <ligand>
        <name>[4Fe-4S] cluster</name>
        <dbReference type="ChEBI" id="CHEBI:49883"/>
    </ligand>
</feature>
<accession>A0A1M7A515</accession>
<feature type="binding site" evidence="5">
    <location>
        <position position="261"/>
    </location>
    <ligand>
        <name>(2E)-4-hydroxy-3-methylbut-2-enyl diphosphate</name>
        <dbReference type="ChEBI" id="CHEBI:128753"/>
    </ligand>
</feature>
<feature type="binding site" evidence="5">
    <location>
        <position position="123"/>
    </location>
    <ligand>
        <name>(2E)-4-hydroxy-3-methylbut-2-enyl diphosphate</name>
        <dbReference type="ChEBI" id="CHEBI:128753"/>
    </ligand>
</feature>
<dbReference type="GO" id="GO:0051539">
    <property type="term" value="F:4 iron, 4 sulfur cluster binding"/>
    <property type="evidence" value="ECO:0007669"/>
    <property type="project" value="UniProtKB-UniRule"/>
</dbReference>
<dbReference type="GO" id="GO:0016114">
    <property type="term" value="P:terpenoid biosynthetic process"/>
    <property type="evidence" value="ECO:0007669"/>
    <property type="project" value="UniProtKB-UniRule"/>
</dbReference>
<feature type="transmembrane region" description="Helical" evidence="6">
    <location>
        <begin position="388"/>
        <end position="407"/>
    </location>
</feature>
<feature type="transmembrane region" description="Helical" evidence="6">
    <location>
        <begin position="364"/>
        <end position="382"/>
    </location>
</feature>
<gene>
    <name evidence="5" type="primary">ispH</name>
    <name evidence="7" type="ORF">SAMN02745216_05091</name>
</gene>
<dbReference type="UniPathway" id="UPA00059">
    <property type="reaction ID" value="UER00105"/>
</dbReference>
<dbReference type="CDD" id="cd13944">
    <property type="entry name" value="lytB_ispH"/>
    <property type="match status" value="1"/>
</dbReference>
<dbReference type="GO" id="GO:0046872">
    <property type="term" value="F:metal ion binding"/>
    <property type="evidence" value="ECO:0007669"/>
    <property type="project" value="UniProtKB-KW"/>
</dbReference>
<dbReference type="NCBIfam" id="TIGR00216">
    <property type="entry name" value="ispH_lytB"/>
    <property type="match status" value="1"/>
</dbReference>
<dbReference type="UniPathway" id="UPA00056">
    <property type="reaction ID" value="UER00097"/>
</dbReference>
<keyword evidence="2 5" id="KW-0479">Metal-binding</keyword>
<feature type="binding site" evidence="5">
    <location>
        <position position="217"/>
    </location>
    <ligand>
        <name>(2E)-4-hydroxy-3-methylbut-2-enyl diphosphate</name>
        <dbReference type="ChEBI" id="CHEBI:128753"/>
    </ligand>
</feature>
<name>A0A1M7A515_9BACT</name>
<dbReference type="Gene3D" id="3.40.50.11270">
    <property type="match status" value="1"/>
</dbReference>
<feature type="binding site" evidence="5">
    <location>
        <position position="41"/>
    </location>
    <ligand>
        <name>dimethylallyl diphosphate</name>
        <dbReference type="ChEBI" id="CHEBI:57623"/>
    </ligand>
</feature>
<keyword evidence="6" id="KW-0812">Transmembrane</keyword>
<proteinExistence type="inferred from homology"/>
<feature type="binding site" evidence="5">
    <location>
        <position position="217"/>
    </location>
    <ligand>
        <name>isopentenyl diphosphate</name>
        <dbReference type="ChEBI" id="CHEBI:128769"/>
    </ligand>
</feature>
<comment type="pathway">
    <text evidence="5">Isoprenoid biosynthesis; dimethylallyl diphosphate biosynthesis; dimethylallyl diphosphate from (2E)-4-hydroxy-3-methylbutenyl diphosphate: step 1/1.</text>
</comment>
<dbReference type="AlphaFoldDB" id="A0A1M7A515"/>
<feature type="binding site" evidence="5">
    <location>
        <position position="217"/>
    </location>
    <ligand>
        <name>dimethylallyl diphosphate</name>
        <dbReference type="ChEBI" id="CHEBI:57623"/>
    </ligand>
</feature>
<feature type="binding site" evidence="5">
    <location>
        <position position="73"/>
    </location>
    <ligand>
        <name>dimethylallyl diphosphate</name>
        <dbReference type="ChEBI" id="CHEBI:57623"/>
    </ligand>
</feature>
<dbReference type="OrthoDB" id="9804068at2"/>
<feature type="transmembrane region" description="Helical" evidence="6">
    <location>
        <begin position="525"/>
        <end position="544"/>
    </location>
</feature>
<feature type="binding site" evidence="5">
    <location>
        <position position="73"/>
    </location>
    <ligand>
        <name>isopentenyl diphosphate</name>
        <dbReference type="ChEBI" id="CHEBI:128769"/>
    </ligand>
</feature>
<dbReference type="EC" id="1.17.7.4" evidence="5"/>
<dbReference type="EMBL" id="FQZU01000064">
    <property type="protein sequence ID" value="SHL37716.1"/>
    <property type="molecule type" value="Genomic_DNA"/>
</dbReference>
<comment type="function">
    <text evidence="5">Catalyzes the conversion of 1-hydroxy-2-methyl-2-(E)-butenyl 4-diphosphate (HMBPP) into a mixture of isopentenyl diphosphate (IPP) and dimethylallyl diphosphate (DMAPP). Acts in the terminal step of the DOXP/MEP pathway for isoprenoid precursor biosynthesis.</text>
</comment>
<feature type="transmembrane region" description="Helical" evidence="6">
    <location>
        <begin position="556"/>
        <end position="575"/>
    </location>
</feature>
<organism evidence="7 8">
    <name type="scientific">Desulfatibacillum alkenivorans DSM 16219</name>
    <dbReference type="NCBI Taxonomy" id="1121393"/>
    <lineage>
        <taxon>Bacteria</taxon>
        <taxon>Pseudomonadati</taxon>
        <taxon>Thermodesulfobacteriota</taxon>
        <taxon>Desulfobacteria</taxon>
        <taxon>Desulfobacterales</taxon>
        <taxon>Desulfatibacillaceae</taxon>
        <taxon>Desulfatibacillum</taxon>
    </lineage>
</organism>
<evidence type="ECO:0000256" key="1">
    <source>
        <dbReference type="ARBA" id="ARBA00022485"/>
    </source>
</evidence>
<feature type="binding site" evidence="5">
    <location>
        <position position="41"/>
    </location>
    <ligand>
        <name>isopentenyl diphosphate</name>
        <dbReference type="ChEBI" id="CHEBI:128769"/>
    </ligand>
</feature>
<dbReference type="PANTHER" id="PTHR30426:SF0">
    <property type="entry name" value="4-HYDROXY-3-METHYLBUT-2-ENYL DIPHOSPHATE REDUCTASE"/>
    <property type="match status" value="1"/>
</dbReference>
<comment type="caution">
    <text evidence="5">Lacks conserved residue(s) required for the propagation of feature annotation.</text>
</comment>
<feature type="binding site" evidence="5">
    <location>
        <position position="219"/>
    </location>
    <ligand>
        <name>dimethylallyl diphosphate</name>
        <dbReference type="ChEBI" id="CHEBI:57623"/>
    </ligand>
</feature>
<protein>
    <recommendedName>
        <fullName evidence="5">4-hydroxy-3-methylbut-2-enyl diphosphate reductase</fullName>
        <shortName evidence="5">HMBPP reductase</shortName>
        <ecNumber evidence="5">1.17.7.4</ecNumber>
    </recommendedName>
</protein>
<feature type="binding site" evidence="5">
    <location>
        <position position="123"/>
    </location>
    <ligand>
        <name>dimethylallyl diphosphate</name>
        <dbReference type="ChEBI" id="CHEBI:57623"/>
    </ligand>
</feature>
<feature type="active site" description="Proton donor" evidence="5">
    <location>
        <position position="125"/>
    </location>
</feature>
<comment type="similarity">
    <text evidence="5">Belongs to the IspH family.</text>
</comment>
<dbReference type="Pfam" id="PF02401">
    <property type="entry name" value="LYTB"/>
    <property type="match status" value="1"/>
</dbReference>
<feature type="transmembrane region" description="Helical" evidence="6">
    <location>
        <begin position="428"/>
        <end position="447"/>
    </location>
</feature>
<keyword evidence="4 5" id="KW-0411">Iron-sulfur</keyword>
<comment type="catalytic activity">
    <reaction evidence="5">
        <text>dimethylallyl diphosphate + 2 oxidized [2Fe-2S]-[ferredoxin] + H2O = (2E)-4-hydroxy-3-methylbut-2-enyl diphosphate + 2 reduced [2Fe-2S]-[ferredoxin] + 2 H(+)</text>
        <dbReference type="Rhea" id="RHEA:24825"/>
        <dbReference type="Rhea" id="RHEA-COMP:10000"/>
        <dbReference type="Rhea" id="RHEA-COMP:10001"/>
        <dbReference type="ChEBI" id="CHEBI:15377"/>
        <dbReference type="ChEBI" id="CHEBI:15378"/>
        <dbReference type="ChEBI" id="CHEBI:33737"/>
        <dbReference type="ChEBI" id="CHEBI:33738"/>
        <dbReference type="ChEBI" id="CHEBI:57623"/>
        <dbReference type="ChEBI" id="CHEBI:128753"/>
        <dbReference type="EC" id="1.17.7.4"/>
    </reaction>
</comment>
<evidence type="ECO:0000256" key="3">
    <source>
        <dbReference type="ARBA" id="ARBA00023004"/>
    </source>
</evidence>
<evidence type="ECO:0000313" key="8">
    <source>
        <dbReference type="Proteomes" id="UP000183994"/>
    </source>
</evidence>
<feature type="transmembrane region" description="Helical" evidence="6">
    <location>
        <begin position="501"/>
        <end position="519"/>
    </location>
</feature>
<dbReference type="Gene3D" id="3.40.1010.20">
    <property type="entry name" value="4-hydroxy-3-methylbut-2-enyl diphosphate reductase, catalytic domain"/>
    <property type="match status" value="2"/>
</dbReference>
<feature type="transmembrane region" description="Helical" evidence="6">
    <location>
        <begin position="453"/>
        <end position="476"/>
    </location>
</feature>
<feature type="binding site" evidence="5">
    <location>
        <position position="219"/>
    </location>
    <ligand>
        <name>isopentenyl diphosphate</name>
        <dbReference type="ChEBI" id="CHEBI:128769"/>
    </ligand>
</feature>
<comment type="catalytic activity">
    <reaction evidence="5">
        <text>isopentenyl diphosphate + 2 oxidized [2Fe-2S]-[ferredoxin] + H2O = (2E)-4-hydroxy-3-methylbut-2-enyl diphosphate + 2 reduced [2Fe-2S]-[ferredoxin] + 2 H(+)</text>
        <dbReference type="Rhea" id="RHEA:24488"/>
        <dbReference type="Rhea" id="RHEA-COMP:10000"/>
        <dbReference type="Rhea" id="RHEA-COMP:10001"/>
        <dbReference type="ChEBI" id="CHEBI:15377"/>
        <dbReference type="ChEBI" id="CHEBI:15378"/>
        <dbReference type="ChEBI" id="CHEBI:33737"/>
        <dbReference type="ChEBI" id="CHEBI:33738"/>
        <dbReference type="ChEBI" id="CHEBI:128753"/>
        <dbReference type="ChEBI" id="CHEBI:128769"/>
        <dbReference type="EC" id="1.17.7.4"/>
    </reaction>
</comment>
<feature type="binding site" evidence="5">
    <location>
        <position position="123"/>
    </location>
    <ligand>
        <name>isopentenyl diphosphate</name>
        <dbReference type="ChEBI" id="CHEBI:128769"/>
    </ligand>
</feature>
<evidence type="ECO:0000256" key="6">
    <source>
        <dbReference type="SAM" id="Phobius"/>
    </source>
</evidence>
<feature type="binding site" evidence="5">
    <location>
        <position position="161"/>
    </location>
    <ligand>
        <name>(2E)-4-hydroxy-3-methylbut-2-enyl diphosphate</name>
        <dbReference type="ChEBI" id="CHEBI:128753"/>
    </ligand>
</feature>
<evidence type="ECO:0000256" key="5">
    <source>
        <dbReference type="HAMAP-Rule" id="MF_00191"/>
    </source>
</evidence>
<keyword evidence="5" id="KW-0414">Isoprene biosynthesis</keyword>
<feature type="binding site" evidence="5">
    <location>
        <position position="219"/>
    </location>
    <ligand>
        <name>(2E)-4-hydroxy-3-methylbut-2-enyl diphosphate</name>
        <dbReference type="ChEBI" id="CHEBI:128753"/>
    </ligand>
</feature>
<dbReference type="HAMAP" id="MF_00191">
    <property type="entry name" value="IspH"/>
    <property type="match status" value="1"/>
</dbReference>
<keyword evidence="3 5" id="KW-0408">Iron</keyword>
<evidence type="ECO:0000256" key="4">
    <source>
        <dbReference type="ARBA" id="ARBA00023014"/>
    </source>
</evidence>
<keyword evidence="8" id="KW-1185">Reference proteome</keyword>
<comment type="pathway">
    <text evidence="5">Isoprenoid biosynthesis; isopentenyl diphosphate biosynthesis via DXP pathway; isopentenyl diphosphate from 1-deoxy-D-xylulose 5-phosphate: step 6/6.</text>
</comment>
<comment type="cofactor">
    <cofactor evidence="5">
        <name>[4Fe-4S] cluster</name>
        <dbReference type="ChEBI" id="CHEBI:49883"/>
    </cofactor>
    <text evidence="5">Binds 1 [4Fe-4S] cluster per subunit.</text>
</comment>
<reference evidence="8" key="1">
    <citation type="submission" date="2016-11" db="EMBL/GenBank/DDBJ databases">
        <authorList>
            <person name="Varghese N."/>
            <person name="Submissions S."/>
        </authorList>
    </citation>
    <scope>NUCLEOTIDE SEQUENCE [LARGE SCALE GENOMIC DNA]</scope>
    <source>
        <strain evidence="8">DSM 16219</strain>
    </source>
</reference>
<dbReference type="RefSeq" id="WP_073479060.1">
    <property type="nucleotide sequence ID" value="NZ_FQZU01000064.1"/>
</dbReference>
<feature type="binding site" evidence="5">
    <location>
        <position position="12"/>
    </location>
    <ligand>
        <name>[4Fe-4S] cluster</name>
        <dbReference type="ChEBI" id="CHEBI:49883"/>
    </ligand>
</feature>
<dbReference type="STRING" id="1121393.SAMN02745216_05091"/>
<keyword evidence="1 5" id="KW-0004">4Fe-4S</keyword>
<keyword evidence="6" id="KW-0472">Membrane</keyword>
<dbReference type="GO" id="GO:0050992">
    <property type="term" value="P:dimethylallyl diphosphate biosynthetic process"/>
    <property type="evidence" value="ECO:0007669"/>
    <property type="project" value="UniProtKB-UniRule"/>
</dbReference>
<dbReference type="CDD" id="cd13967">
    <property type="entry name" value="PT_UbiA_5"/>
    <property type="match status" value="1"/>
</dbReference>
<dbReference type="GO" id="GO:0019288">
    <property type="term" value="P:isopentenyl diphosphate biosynthetic process, methylerythritol 4-phosphate pathway"/>
    <property type="evidence" value="ECO:0007669"/>
    <property type="project" value="UniProtKB-UniRule"/>
</dbReference>
<feature type="binding site" evidence="5">
    <location>
        <position position="73"/>
    </location>
    <ligand>
        <name>(2E)-4-hydroxy-3-methylbut-2-enyl diphosphate</name>
        <dbReference type="ChEBI" id="CHEBI:128753"/>
    </ligand>
</feature>
<dbReference type="PANTHER" id="PTHR30426">
    <property type="entry name" value="4-HYDROXY-3-METHYLBUT-2-ENYL DIPHOSPHATE REDUCTASE"/>
    <property type="match status" value="1"/>
</dbReference>
<feature type="binding site" evidence="5">
    <location>
        <position position="189"/>
    </location>
    <ligand>
        <name>[4Fe-4S] cluster</name>
        <dbReference type="ChEBI" id="CHEBI:49883"/>
    </ligand>
</feature>
<dbReference type="InterPro" id="IPR003451">
    <property type="entry name" value="LytB/IspH"/>
</dbReference>